<evidence type="ECO:0000313" key="10">
    <source>
        <dbReference type="Proteomes" id="UP000479132"/>
    </source>
</evidence>
<dbReference type="PANTHER" id="PTHR47552">
    <property type="entry name" value="PHOSPHORIBOSYLFORMYLGLYCINAMIDINE SYNTHASE SUBUNIT PURQ"/>
    <property type="match status" value="1"/>
</dbReference>
<dbReference type="PANTHER" id="PTHR47552:SF1">
    <property type="entry name" value="PHOSPHORIBOSYLFORMYLGLYCINAMIDINE SYNTHASE SUBUNIT PURQ"/>
    <property type="match status" value="1"/>
</dbReference>
<dbReference type="SUPFAM" id="SSF52317">
    <property type="entry name" value="Class I glutamine amidotransferase-like"/>
    <property type="match status" value="1"/>
</dbReference>
<comment type="catalytic activity">
    <reaction evidence="8">
        <text>L-glutamine + H2O = L-glutamate + NH4(+)</text>
        <dbReference type="Rhea" id="RHEA:15889"/>
        <dbReference type="ChEBI" id="CHEBI:15377"/>
        <dbReference type="ChEBI" id="CHEBI:28938"/>
        <dbReference type="ChEBI" id="CHEBI:29985"/>
        <dbReference type="ChEBI" id="CHEBI:58359"/>
        <dbReference type="EC" id="3.5.1.2"/>
    </reaction>
</comment>
<organism evidence="9 10">
    <name type="scientific">Fodinibius halophilus</name>
    <dbReference type="NCBI Taxonomy" id="1736908"/>
    <lineage>
        <taxon>Bacteria</taxon>
        <taxon>Pseudomonadati</taxon>
        <taxon>Balneolota</taxon>
        <taxon>Balneolia</taxon>
        <taxon>Balneolales</taxon>
        <taxon>Balneolaceae</taxon>
        <taxon>Fodinibius</taxon>
    </lineage>
</organism>
<dbReference type="PIRSF" id="PIRSF001586">
    <property type="entry name" value="FGAM_synth_I"/>
    <property type="match status" value="1"/>
</dbReference>
<dbReference type="GO" id="GO:0005737">
    <property type="term" value="C:cytoplasm"/>
    <property type="evidence" value="ECO:0007669"/>
    <property type="project" value="UniProtKB-SubCell"/>
</dbReference>
<keyword evidence="7 8" id="KW-0315">Glutamine amidotransferase</keyword>
<dbReference type="Proteomes" id="UP000479132">
    <property type="component" value="Unassembled WGS sequence"/>
</dbReference>
<evidence type="ECO:0000256" key="3">
    <source>
        <dbReference type="ARBA" id="ARBA00022741"/>
    </source>
</evidence>
<dbReference type="InterPro" id="IPR010075">
    <property type="entry name" value="PRibForGlyAmidine_synth_PurQ"/>
</dbReference>
<dbReference type="SMART" id="SM01211">
    <property type="entry name" value="GATase_5"/>
    <property type="match status" value="1"/>
</dbReference>
<gene>
    <name evidence="8 9" type="primary">purQ</name>
    <name evidence="9" type="ORF">G3569_04070</name>
</gene>
<dbReference type="EC" id="3.5.1.2" evidence="8"/>
<feature type="active site" evidence="8">
    <location>
        <position position="205"/>
    </location>
</feature>
<dbReference type="NCBIfam" id="NF002957">
    <property type="entry name" value="PRK03619.1"/>
    <property type="match status" value="1"/>
</dbReference>
<feature type="active site" evidence="8">
    <location>
        <position position="207"/>
    </location>
</feature>
<dbReference type="InterPro" id="IPR029062">
    <property type="entry name" value="Class_I_gatase-like"/>
</dbReference>
<protein>
    <recommendedName>
        <fullName evidence="8">Phosphoribosylformylglycinamidine synthase subunit PurQ</fullName>
        <shortName evidence="8">FGAM synthase</shortName>
        <ecNumber evidence="8">6.3.5.3</ecNumber>
    </recommendedName>
    <alternativeName>
        <fullName evidence="8">Formylglycinamide ribonucleotide amidotransferase subunit I</fullName>
        <shortName evidence="8">FGAR amidotransferase I</shortName>
        <shortName evidence="8">FGAR-AT I</shortName>
    </alternativeName>
    <alternativeName>
        <fullName evidence="8">Glutaminase PurQ</fullName>
        <ecNumber evidence="8">3.5.1.2</ecNumber>
    </alternativeName>
    <alternativeName>
        <fullName evidence="8">Phosphoribosylformylglycinamidine synthase subunit I</fullName>
    </alternativeName>
</protein>
<evidence type="ECO:0000256" key="7">
    <source>
        <dbReference type="ARBA" id="ARBA00022962"/>
    </source>
</evidence>
<keyword evidence="2 8" id="KW-0436">Ligase</keyword>
<keyword evidence="5 8" id="KW-0378">Hydrolase</keyword>
<comment type="subcellular location">
    <subcellularLocation>
        <location evidence="8">Cytoplasm</location>
    </subcellularLocation>
</comment>
<keyword evidence="10" id="KW-1185">Reference proteome</keyword>
<keyword evidence="1 8" id="KW-0963">Cytoplasm</keyword>
<keyword evidence="4 8" id="KW-0658">Purine biosynthesis</keyword>
<evidence type="ECO:0000313" key="9">
    <source>
        <dbReference type="EMBL" id="NGP87520.1"/>
    </source>
</evidence>
<comment type="pathway">
    <text evidence="8">Purine metabolism; IMP biosynthesis via de novo pathway; 5-amino-1-(5-phospho-D-ribosyl)imidazole from N(2)-formyl-N(1)-(5-phospho-D-ribosyl)glycinamide: step 1/2.</text>
</comment>
<comment type="function">
    <text evidence="8">Part of the phosphoribosylformylglycinamidine synthase complex involved in the purines biosynthetic pathway. Catalyzes the ATP-dependent conversion of formylglycinamide ribonucleotide (FGAR) and glutamine to yield formylglycinamidine ribonucleotide (FGAM) and glutamate. The FGAM synthase complex is composed of three subunits. PurQ produces an ammonia molecule by converting glutamine to glutamate. PurL transfers the ammonia molecule to FGAR to form FGAM in an ATP-dependent manner. PurS interacts with PurQ and PurL and is thought to assist in the transfer of the ammonia molecule from PurQ to PurL.</text>
</comment>
<dbReference type="Pfam" id="PF13507">
    <property type="entry name" value="GATase_5"/>
    <property type="match status" value="1"/>
</dbReference>
<dbReference type="GO" id="GO:0006189">
    <property type="term" value="P:'de novo' IMP biosynthetic process"/>
    <property type="evidence" value="ECO:0007669"/>
    <property type="project" value="UniProtKB-UniRule"/>
</dbReference>
<accession>A0A6M1TFV5</accession>
<keyword evidence="3 8" id="KW-0547">Nucleotide-binding</keyword>
<dbReference type="Gene3D" id="3.40.50.880">
    <property type="match status" value="1"/>
</dbReference>
<dbReference type="HAMAP" id="MF_00421">
    <property type="entry name" value="PurQ"/>
    <property type="match status" value="1"/>
</dbReference>
<dbReference type="EC" id="6.3.5.3" evidence="8"/>
<dbReference type="RefSeq" id="WP_165266345.1">
    <property type="nucleotide sequence ID" value="NZ_JAALLS010000003.1"/>
</dbReference>
<dbReference type="GO" id="GO:0004359">
    <property type="term" value="F:glutaminase activity"/>
    <property type="evidence" value="ECO:0007669"/>
    <property type="project" value="UniProtKB-EC"/>
</dbReference>
<keyword evidence="6 8" id="KW-0067">ATP-binding</keyword>
<comment type="subunit">
    <text evidence="8">Part of the FGAM synthase complex composed of 1 PurL, 1 PurQ and 2 PurS subunits.</text>
</comment>
<dbReference type="EMBL" id="JAALLS010000003">
    <property type="protein sequence ID" value="NGP87520.1"/>
    <property type="molecule type" value="Genomic_DNA"/>
</dbReference>
<reference evidence="9 10" key="1">
    <citation type="submission" date="2020-02" db="EMBL/GenBank/DDBJ databases">
        <title>Aliifodinibius halophilus 2W32, complete genome.</title>
        <authorList>
            <person name="Li Y."/>
            <person name="Wu S."/>
        </authorList>
    </citation>
    <scope>NUCLEOTIDE SEQUENCE [LARGE SCALE GENOMIC DNA]</scope>
    <source>
        <strain evidence="9 10">2W32</strain>
    </source>
</reference>
<name>A0A6M1TFV5_9BACT</name>
<dbReference type="NCBIfam" id="TIGR01737">
    <property type="entry name" value="FGAM_synth_I"/>
    <property type="match status" value="1"/>
</dbReference>
<evidence type="ECO:0000256" key="1">
    <source>
        <dbReference type="ARBA" id="ARBA00022490"/>
    </source>
</evidence>
<evidence type="ECO:0000256" key="8">
    <source>
        <dbReference type="HAMAP-Rule" id="MF_00421"/>
    </source>
</evidence>
<dbReference type="GO" id="GO:0005524">
    <property type="term" value="F:ATP binding"/>
    <property type="evidence" value="ECO:0007669"/>
    <property type="project" value="UniProtKB-KW"/>
</dbReference>
<proteinExistence type="inferred from homology"/>
<dbReference type="PROSITE" id="PS51273">
    <property type="entry name" value="GATASE_TYPE_1"/>
    <property type="match status" value="1"/>
</dbReference>
<evidence type="ECO:0000256" key="2">
    <source>
        <dbReference type="ARBA" id="ARBA00022598"/>
    </source>
</evidence>
<dbReference type="CDD" id="cd01740">
    <property type="entry name" value="GATase1_FGAR_AT"/>
    <property type="match status" value="1"/>
</dbReference>
<evidence type="ECO:0000256" key="4">
    <source>
        <dbReference type="ARBA" id="ARBA00022755"/>
    </source>
</evidence>
<comment type="catalytic activity">
    <reaction evidence="8">
        <text>N(2)-formyl-N(1)-(5-phospho-beta-D-ribosyl)glycinamide + L-glutamine + ATP + H2O = 2-formamido-N(1)-(5-O-phospho-beta-D-ribosyl)acetamidine + L-glutamate + ADP + phosphate + H(+)</text>
        <dbReference type="Rhea" id="RHEA:17129"/>
        <dbReference type="ChEBI" id="CHEBI:15377"/>
        <dbReference type="ChEBI" id="CHEBI:15378"/>
        <dbReference type="ChEBI" id="CHEBI:29985"/>
        <dbReference type="ChEBI" id="CHEBI:30616"/>
        <dbReference type="ChEBI" id="CHEBI:43474"/>
        <dbReference type="ChEBI" id="CHEBI:58359"/>
        <dbReference type="ChEBI" id="CHEBI:147286"/>
        <dbReference type="ChEBI" id="CHEBI:147287"/>
        <dbReference type="ChEBI" id="CHEBI:456216"/>
        <dbReference type="EC" id="6.3.5.3"/>
    </reaction>
</comment>
<dbReference type="AlphaFoldDB" id="A0A6M1TFV5"/>
<comment type="caution">
    <text evidence="9">The sequence shown here is derived from an EMBL/GenBank/DDBJ whole genome shotgun (WGS) entry which is preliminary data.</text>
</comment>
<sequence length="233" mass="25711">MSANFGVIVFPGSNCDHDAYHALAHVMNANTKFLWHKDTDLSDIDFLLVPGGFSYGDYLRSGAIARFSPIMQSVVDFVEQGRPVLGICNGFQILLEAGLLPGAMLHNEELRFVCKQTHLRCETSDTLFTRNIEEGEVLQVPVAHGEGNYFTDEDQLKALQDNDQVVFRYSDADGNVTEEANFNGSVDNIAGICNKNRNVLGMMPHPERAVEKLIGSDDGKKIFESVLNELAVA</sequence>
<dbReference type="FunFam" id="3.40.50.880:FF:000019">
    <property type="entry name" value="Phosphoribosylformylglycinamidine synthase subunit PurQ"/>
    <property type="match status" value="1"/>
</dbReference>
<dbReference type="UniPathway" id="UPA00074">
    <property type="reaction ID" value="UER00128"/>
</dbReference>
<evidence type="ECO:0000256" key="5">
    <source>
        <dbReference type="ARBA" id="ARBA00022801"/>
    </source>
</evidence>
<evidence type="ECO:0000256" key="6">
    <source>
        <dbReference type="ARBA" id="ARBA00022840"/>
    </source>
</evidence>
<dbReference type="GO" id="GO:0004642">
    <property type="term" value="F:phosphoribosylformylglycinamidine synthase activity"/>
    <property type="evidence" value="ECO:0007669"/>
    <property type="project" value="UniProtKB-UniRule"/>
</dbReference>
<feature type="active site" description="Nucleophile" evidence="8">
    <location>
        <position position="88"/>
    </location>
</feature>